<dbReference type="eggNOG" id="COG0770">
    <property type="taxonomic scope" value="Bacteria"/>
</dbReference>
<dbReference type="EMBL" id="AVBG01000017">
    <property type="protein sequence ID" value="KGP90015.1"/>
    <property type="molecule type" value="Genomic_DNA"/>
</dbReference>
<keyword evidence="3" id="KW-1185">Reference proteome</keyword>
<dbReference type="RefSeq" id="WP_036786795.1">
    <property type="nucleotide sequence ID" value="NZ_AVBG01000017.1"/>
</dbReference>
<organism evidence="2 3">
    <name type="scientific">Pontibacillus chungwhensis BH030062</name>
    <dbReference type="NCBI Taxonomy" id="1385513"/>
    <lineage>
        <taxon>Bacteria</taxon>
        <taxon>Bacillati</taxon>
        <taxon>Bacillota</taxon>
        <taxon>Bacilli</taxon>
        <taxon>Bacillales</taxon>
        <taxon>Bacillaceae</taxon>
        <taxon>Pontibacillus</taxon>
    </lineage>
</organism>
<dbReference type="InterPro" id="IPR029002">
    <property type="entry name" value="PLPC/GPLD1"/>
</dbReference>
<evidence type="ECO:0000259" key="1">
    <source>
        <dbReference type="Pfam" id="PF00882"/>
    </source>
</evidence>
<dbReference type="OrthoDB" id="9810528at2"/>
<dbReference type="Proteomes" id="UP000030153">
    <property type="component" value="Unassembled WGS sequence"/>
</dbReference>
<comment type="caution">
    <text evidence="2">The sequence shown here is derived from an EMBL/GenBank/DDBJ whole genome shotgun (WGS) entry which is preliminary data.</text>
</comment>
<evidence type="ECO:0000313" key="3">
    <source>
        <dbReference type="Proteomes" id="UP000030153"/>
    </source>
</evidence>
<feature type="domain" description="Phospholipase C/D" evidence="1">
    <location>
        <begin position="6"/>
        <end position="138"/>
    </location>
</feature>
<name>A0A0A2V8H0_9BACI</name>
<evidence type="ECO:0000313" key="2">
    <source>
        <dbReference type="EMBL" id="KGP90015.1"/>
    </source>
</evidence>
<dbReference type="Pfam" id="PF00882">
    <property type="entry name" value="Zn_dep_PLPC"/>
    <property type="match status" value="1"/>
</dbReference>
<gene>
    <name evidence="2" type="ORF">N780_07245</name>
</gene>
<dbReference type="STRING" id="1385513.N780_07245"/>
<proteinExistence type="predicted"/>
<protein>
    <recommendedName>
        <fullName evidence="1">Phospholipase C/D domain-containing protein</fullName>
    </recommendedName>
</protein>
<accession>A0A0A2V8H0</accession>
<sequence>MPNIWTHILFAEDIMDGVNASTEYQATGNYLNLGAQGPDPFFYHNFWPWKKDASINEIGNILHHEACGSFLIDLIAESKDLNKYAKAYVIGFVTHHILDRNTHPFVHYFSGYEKNKHQEFEVIIDTIMMDRYRHLKTWKTPVYQEIDVGPSLDVDVSSLLTKKIISFFPSVVSNIPANFVNAAYKDMKKAFHILYDPYGWKNTLLGNLVSPFSHQPLKSNKDYLNLEHNTWYHSATNKPHQESFIDLYEEARREGLEICSEMLHYWENPTDEALNKIASLLGNISYDTGLHLDKQAVNQFSNPVV</sequence>
<reference evidence="2 3" key="1">
    <citation type="submission" date="2013-08" db="EMBL/GenBank/DDBJ databases">
        <title>Genome of Pontibacillus chungwhensis.</title>
        <authorList>
            <person name="Wang Q."/>
            <person name="Wang G."/>
        </authorList>
    </citation>
    <scope>NUCLEOTIDE SEQUENCE [LARGE SCALE GENOMIC DNA]</scope>
    <source>
        <strain evidence="2 3">BH030062</strain>
    </source>
</reference>
<dbReference type="AlphaFoldDB" id="A0A0A2V8H0"/>